<gene>
    <name evidence="1" type="ORF">KIN20_034538</name>
</gene>
<dbReference type="Proteomes" id="UP001196413">
    <property type="component" value="Unassembled WGS sequence"/>
</dbReference>
<evidence type="ECO:0000313" key="1">
    <source>
        <dbReference type="EMBL" id="KAJ1372392.1"/>
    </source>
</evidence>
<dbReference type="EMBL" id="JAHQIW010007135">
    <property type="protein sequence ID" value="KAJ1372392.1"/>
    <property type="molecule type" value="Genomic_DNA"/>
</dbReference>
<keyword evidence="2" id="KW-1185">Reference proteome</keyword>
<accession>A0AAD5R9S9</accession>
<dbReference type="GO" id="GO:0003676">
    <property type="term" value="F:nucleic acid binding"/>
    <property type="evidence" value="ECO:0007669"/>
    <property type="project" value="InterPro"/>
</dbReference>
<dbReference type="Gene3D" id="3.30.420.10">
    <property type="entry name" value="Ribonuclease H-like superfamily/Ribonuclease H"/>
    <property type="match status" value="1"/>
</dbReference>
<name>A0AAD5R9S9_PARTN</name>
<organism evidence="1 2">
    <name type="scientific">Parelaphostrongylus tenuis</name>
    <name type="common">Meningeal worm</name>
    <dbReference type="NCBI Taxonomy" id="148309"/>
    <lineage>
        <taxon>Eukaryota</taxon>
        <taxon>Metazoa</taxon>
        <taxon>Ecdysozoa</taxon>
        <taxon>Nematoda</taxon>
        <taxon>Chromadorea</taxon>
        <taxon>Rhabditida</taxon>
        <taxon>Rhabditina</taxon>
        <taxon>Rhabditomorpha</taxon>
        <taxon>Strongyloidea</taxon>
        <taxon>Metastrongylidae</taxon>
        <taxon>Parelaphostrongylus</taxon>
    </lineage>
</organism>
<protein>
    <submittedName>
        <fullName evidence="1">Uncharacterized protein</fullName>
    </submittedName>
</protein>
<proteinExistence type="predicted"/>
<sequence length="79" mass="9259">MDRYNQAPFTSPPSLTHYASRQCKATRCQGNKEEVDRFGVGALDHPPYEPDLPTPDFHLFRLLKHWMDKKKRRLETSLS</sequence>
<evidence type="ECO:0000313" key="2">
    <source>
        <dbReference type="Proteomes" id="UP001196413"/>
    </source>
</evidence>
<dbReference type="AlphaFoldDB" id="A0AAD5R9S9"/>
<comment type="caution">
    <text evidence="1">The sequence shown here is derived from an EMBL/GenBank/DDBJ whole genome shotgun (WGS) entry which is preliminary data.</text>
</comment>
<reference evidence="1" key="1">
    <citation type="submission" date="2021-06" db="EMBL/GenBank/DDBJ databases">
        <title>Parelaphostrongylus tenuis whole genome reference sequence.</title>
        <authorList>
            <person name="Garwood T.J."/>
            <person name="Larsen P.A."/>
            <person name="Fountain-Jones N.M."/>
            <person name="Garbe J.R."/>
            <person name="Macchietto M.G."/>
            <person name="Kania S.A."/>
            <person name="Gerhold R.W."/>
            <person name="Richards J.E."/>
            <person name="Wolf T.M."/>
        </authorList>
    </citation>
    <scope>NUCLEOTIDE SEQUENCE</scope>
    <source>
        <strain evidence="1">MNPRO001-30</strain>
        <tissue evidence="1">Meninges</tissue>
    </source>
</reference>
<dbReference type="InterPro" id="IPR036397">
    <property type="entry name" value="RNaseH_sf"/>
</dbReference>